<comment type="caution">
    <text evidence="5">The sequence shown here is derived from an EMBL/GenBank/DDBJ whole genome shotgun (WGS) entry which is preliminary data.</text>
</comment>
<dbReference type="GO" id="GO:0003700">
    <property type="term" value="F:DNA-binding transcription factor activity"/>
    <property type="evidence" value="ECO:0007669"/>
    <property type="project" value="InterPro"/>
</dbReference>
<protein>
    <submittedName>
        <fullName evidence="5">Putative HTH-type transcriptional regulator</fullName>
    </submittedName>
</protein>
<dbReference type="Pfam" id="PF01047">
    <property type="entry name" value="MarR"/>
    <property type="match status" value="1"/>
</dbReference>
<evidence type="ECO:0000256" key="1">
    <source>
        <dbReference type="ARBA" id="ARBA00023015"/>
    </source>
</evidence>
<dbReference type="SMART" id="SM00347">
    <property type="entry name" value="HTH_MARR"/>
    <property type="match status" value="1"/>
</dbReference>
<dbReference type="PANTHER" id="PTHR42756">
    <property type="entry name" value="TRANSCRIPTIONAL REGULATOR, MARR"/>
    <property type="match status" value="1"/>
</dbReference>
<reference evidence="5 6" key="1">
    <citation type="submission" date="2016-04" db="EMBL/GenBank/DDBJ databases">
        <title>Genome sequence of Clostridium magnum DSM 2767.</title>
        <authorList>
            <person name="Poehlein A."/>
            <person name="Uhlig R."/>
            <person name="Fischer R."/>
            <person name="Bahl H."/>
            <person name="Daniel R."/>
        </authorList>
    </citation>
    <scope>NUCLEOTIDE SEQUENCE [LARGE SCALE GENOMIC DNA]</scope>
    <source>
        <strain evidence="5 6">DSM 2767</strain>
    </source>
</reference>
<dbReference type="OrthoDB" id="6400170at2"/>
<gene>
    <name evidence="5" type="ORF">CLMAG_51260</name>
</gene>
<dbReference type="InterPro" id="IPR000835">
    <property type="entry name" value="HTH_MarR-typ"/>
</dbReference>
<dbReference type="GO" id="GO:0003677">
    <property type="term" value="F:DNA binding"/>
    <property type="evidence" value="ECO:0007669"/>
    <property type="project" value="UniProtKB-KW"/>
</dbReference>
<sequence length="144" mass="16858">MKHNPELHYGHWIRKIIRKINSIYDHRLQQYDLTGSQLSVLFQLWKKDGLTQKDIQENLNIRPASVSGLVDTLSSKGFIVRKQDDEDARIKRLYLTEDGIKLNDLCTEIIEEIEVTITQGFSQDEKIILMSWLKKLYGNLQSLE</sequence>
<dbReference type="PATRIC" id="fig|1121326.3.peg.5182"/>
<keyword evidence="1" id="KW-0805">Transcription regulation</keyword>
<proteinExistence type="predicted"/>
<dbReference type="STRING" id="1121326.CLMAG_51260"/>
<dbReference type="PANTHER" id="PTHR42756:SF1">
    <property type="entry name" value="TRANSCRIPTIONAL REPRESSOR OF EMRAB OPERON"/>
    <property type="match status" value="1"/>
</dbReference>
<name>A0A161X6C7_9CLOT</name>
<dbReference type="Gene3D" id="1.10.10.10">
    <property type="entry name" value="Winged helix-like DNA-binding domain superfamily/Winged helix DNA-binding domain"/>
    <property type="match status" value="1"/>
</dbReference>
<feature type="domain" description="HTH marR-type" evidence="4">
    <location>
        <begin position="6"/>
        <end position="138"/>
    </location>
</feature>
<accession>A0A161X6C7</accession>
<dbReference type="PROSITE" id="PS50995">
    <property type="entry name" value="HTH_MARR_2"/>
    <property type="match status" value="1"/>
</dbReference>
<keyword evidence="2" id="KW-0238">DNA-binding</keyword>
<dbReference type="PRINTS" id="PR00598">
    <property type="entry name" value="HTHMARR"/>
</dbReference>
<evidence type="ECO:0000313" key="5">
    <source>
        <dbReference type="EMBL" id="KZL89626.1"/>
    </source>
</evidence>
<keyword evidence="3" id="KW-0804">Transcription</keyword>
<dbReference type="AlphaFoldDB" id="A0A161X6C7"/>
<dbReference type="Proteomes" id="UP000076603">
    <property type="component" value="Unassembled WGS sequence"/>
</dbReference>
<evidence type="ECO:0000256" key="2">
    <source>
        <dbReference type="ARBA" id="ARBA00023125"/>
    </source>
</evidence>
<evidence type="ECO:0000259" key="4">
    <source>
        <dbReference type="PROSITE" id="PS50995"/>
    </source>
</evidence>
<dbReference type="InterPro" id="IPR036388">
    <property type="entry name" value="WH-like_DNA-bd_sf"/>
</dbReference>
<dbReference type="InterPro" id="IPR036390">
    <property type="entry name" value="WH_DNA-bd_sf"/>
</dbReference>
<evidence type="ECO:0000256" key="3">
    <source>
        <dbReference type="ARBA" id="ARBA00023163"/>
    </source>
</evidence>
<evidence type="ECO:0000313" key="6">
    <source>
        <dbReference type="Proteomes" id="UP000076603"/>
    </source>
</evidence>
<dbReference type="RefSeq" id="WP_066628821.1">
    <property type="nucleotide sequence ID" value="NZ_FQXL01000007.1"/>
</dbReference>
<dbReference type="SUPFAM" id="SSF46785">
    <property type="entry name" value="Winged helix' DNA-binding domain"/>
    <property type="match status" value="1"/>
</dbReference>
<dbReference type="EMBL" id="LWAE01000008">
    <property type="protein sequence ID" value="KZL89626.1"/>
    <property type="molecule type" value="Genomic_DNA"/>
</dbReference>
<organism evidence="5 6">
    <name type="scientific">Clostridium magnum DSM 2767</name>
    <dbReference type="NCBI Taxonomy" id="1121326"/>
    <lineage>
        <taxon>Bacteria</taxon>
        <taxon>Bacillati</taxon>
        <taxon>Bacillota</taxon>
        <taxon>Clostridia</taxon>
        <taxon>Eubacteriales</taxon>
        <taxon>Clostridiaceae</taxon>
        <taxon>Clostridium</taxon>
    </lineage>
</organism>
<keyword evidence="6" id="KW-1185">Reference proteome</keyword>